<dbReference type="GO" id="GO:0000287">
    <property type="term" value="F:magnesium ion binding"/>
    <property type="evidence" value="ECO:0007669"/>
    <property type="project" value="UniProtKB-UniRule"/>
</dbReference>
<accession>A0A1G6MKJ2</accession>
<dbReference type="NCBIfam" id="TIGR00499">
    <property type="entry name" value="lysS_bact"/>
    <property type="match status" value="1"/>
</dbReference>
<protein>
    <recommendedName>
        <fullName evidence="9">Lysine--tRNA ligase</fullName>
        <ecNumber evidence="9">6.1.1.6</ecNumber>
    </recommendedName>
    <alternativeName>
        <fullName evidence="9">Lysyl-tRNA synthetase</fullName>
        <shortName evidence="9">LysRS</shortName>
    </alternativeName>
</protein>
<comment type="subunit">
    <text evidence="9">Homodimer.</text>
</comment>
<dbReference type="InterPro" id="IPR002313">
    <property type="entry name" value="Lys-tRNA-ligase_II"/>
</dbReference>
<keyword evidence="3 9" id="KW-0479">Metal-binding</keyword>
<keyword evidence="7 9" id="KW-0030">Aminoacyl-tRNA synthetase</keyword>
<dbReference type="PANTHER" id="PTHR42918:SF15">
    <property type="entry name" value="LYSINE--TRNA LIGASE, CHLOROPLASTIC_MITOCHONDRIAL"/>
    <property type="match status" value="1"/>
</dbReference>
<dbReference type="EMBL" id="FMYU01000006">
    <property type="protein sequence ID" value="SDC55516.1"/>
    <property type="molecule type" value="Genomic_DNA"/>
</dbReference>
<feature type="binding site" evidence="9">
    <location>
        <position position="403"/>
    </location>
    <ligand>
        <name>Mg(2+)</name>
        <dbReference type="ChEBI" id="CHEBI:18420"/>
        <label>1</label>
    </ligand>
</feature>
<keyword evidence="2 9" id="KW-0436">Ligase</keyword>
<dbReference type="GO" id="GO:0005829">
    <property type="term" value="C:cytosol"/>
    <property type="evidence" value="ECO:0007669"/>
    <property type="project" value="TreeGrafter"/>
</dbReference>
<comment type="cofactor">
    <cofactor evidence="9 10">
        <name>Mg(2+)</name>
        <dbReference type="ChEBI" id="CHEBI:18420"/>
    </cofactor>
    <text evidence="9 10">Binds 3 Mg(2+) ions per subunit.</text>
</comment>
<evidence type="ECO:0000256" key="9">
    <source>
        <dbReference type="HAMAP-Rule" id="MF_00252"/>
    </source>
</evidence>
<dbReference type="InterPro" id="IPR045864">
    <property type="entry name" value="aa-tRNA-synth_II/BPL/LPL"/>
</dbReference>
<feature type="domain" description="Aminoacyl-transfer RNA synthetases class-II family profile" evidence="11">
    <location>
        <begin position="176"/>
        <end position="487"/>
    </location>
</feature>
<dbReference type="SUPFAM" id="SSF55681">
    <property type="entry name" value="Class II aaRS and biotin synthetases"/>
    <property type="match status" value="1"/>
</dbReference>
<proteinExistence type="inferred from homology"/>
<dbReference type="PROSITE" id="PS50862">
    <property type="entry name" value="AA_TRNA_LIGASE_II"/>
    <property type="match status" value="1"/>
</dbReference>
<dbReference type="RefSeq" id="WP_092128633.1">
    <property type="nucleotide sequence ID" value="NZ_FMYU01000006.1"/>
</dbReference>
<comment type="subcellular location">
    <subcellularLocation>
        <location evidence="9">Cytoplasm</location>
    </subcellularLocation>
</comment>
<evidence type="ECO:0000256" key="6">
    <source>
        <dbReference type="ARBA" id="ARBA00022917"/>
    </source>
</evidence>
<evidence type="ECO:0000256" key="5">
    <source>
        <dbReference type="ARBA" id="ARBA00022840"/>
    </source>
</evidence>
<reference evidence="13" key="1">
    <citation type="submission" date="2016-10" db="EMBL/GenBank/DDBJ databases">
        <authorList>
            <person name="Varghese N."/>
            <person name="Submissions S."/>
        </authorList>
    </citation>
    <scope>NUCLEOTIDE SEQUENCE [LARGE SCALE GENOMIC DNA]</scope>
    <source>
        <strain evidence="13">DSM 8415</strain>
    </source>
</reference>
<dbReference type="Gene3D" id="2.40.50.140">
    <property type="entry name" value="Nucleic acid-binding proteins"/>
    <property type="match status" value="1"/>
</dbReference>
<dbReference type="PRINTS" id="PR00982">
    <property type="entry name" value="TRNASYNTHLYS"/>
</dbReference>
<dbReference type="Proteomes" id="UP000199411">
    <property type="component" value="Unassembled WGS sequence"/>
</dbReference>
<name>A0A1G6MKJ2_9BACT</name>
<feature type="binding site" evidence="9">
    <location>
        <position position="410"/>
    </location>
    <ligand>
        <name>Mg(2+)</name>
        <dbReference type="ChEBI" id="CHEBI:18420"/>
        <label>2</label>
    </ligand>
</feature>
<dbReference type="InterPro" id="IPR012340">
    <property type="entry name" value="NA-bd_OB-fold"/>
</dbReference>
<dbReference type="CDD" id="cd00775">
    <property type="entry name" value="LysRS_core"/>
    <property type="match status" value="1"/>
</dbReference>
<dbReference type="GO" id="GO:0006430">
    <property type="term" value="P:lysyl-tRNA aminoacylation"/>
    <property type="evidence" value="ECO:0007669"/>
    <property type="project" value="UniProtKB-UniRule"/>
</dbReference>
<sequence>MIEEENKLIKRRIEKLEEIKALGIDPYYNGFSPEYFLNDILNKYKGIDSEKLKSINTNFKIAGRIISIRDFGKAAFLKLKDVSGTLQVYCQKNVLGEQYALYKKLDVGDIIGIEGNVFKTKTQEVTINATKLHLLTKSIRPLPEKFHGLQDKELRYRQRYVDLIVNDDVRETFFKRSKIIALIREFMINNKFLEVETPMLHKLVGGAAAKPFVTHLNALDIDMYLRIAPELYLKRLVVGGLERVFEINRNFRNEGMDLKHNPEFTMMEFYCAYKEYNFLLDFTEELFDYLLNNLDLGKKITYGGLEIDFSRPFKRIKFIDALKEIGELTDDIISDKDKCLKLALQLEKKVDENTPHAKILAELFDALVEPKLINPTFVTHYPVEISPLAKKNKQDPLFTDRFELFIANMEIANGFSELNDPFDQKERFIKQLEERNKGDEEASMYDEDYIVALEYGLAPTAGEGIGIDRLVMLLTNNTSIRDVILFPLMK</sequence>
<comment type="catalytic activity">
    <reaction evidence="8 9 10">
        <text>tRNA(Lys) + L-lysine + ATP = L-lysyl-tRNA(Lys) + AMP + diphosphate</text>
        <dbReference type="Rhea" id="RHEA:20792"/>
        <dbReference type="Rhea" id="RHEA-COMP:9696"/>
        <dbReference type="Rhea" id="RHEA-COMP:9697"/>
        <dbReference type="ChEBI" id="CHEBI:30616"/>
        <dbReference type="ChEBI" id="CHEBI:32551"/>
        <dbReference type="ChEBI" id="CHEBI:33019"/>
        <dbReference type="ChEBI" id="CHEBI:78442"/>
        <dbReference type="ChEBI" id="CHEBI:78529"/>
        <dbReference type="ChEBI" id="CHEBI:456215"/>
        <dbReference type="EC" id="6.1.1.6"/>
    </reaction>
</comment>
<keyword evidence="6 9" id="KW-0648">Protein biosynthesis</keyword>
<dbReference type="Gene3D" id="3.30.930.10">
    <property type="entry name" value="Bira Bifunctional Protein, Domain 2"/>
    <property type="match status" value="1"/>
</dbReference>
<keyword evidence="9" id="KW-0963">Cytoplasm</keyword>
<gene>
    <name evidence="9" type="primary">lysS</name>
    <name evidence="12" type="ORF">SAMN05660835_01009</name>
</gene>
<evidence type="ECO:0000256" key="8">
    <source>
        <dbReference type="ARBA" id="ARBA00048573"/>
    </source>
</evidence>
<dbReference type="PANTHER" id="PTHR42918">
    <property type="entry name" value="LYSYL-TRNA SYNTHETASE"/>
    <property type="match status" value="1"/>
</dbReference>
<dbReference type="AlphaFoldDB" id="A0A1G6MKJ2"/>
<keyword evidence="9 10" id="KW-0460">Magnesium</keyword>
<evidence type="ECO:0000259" key="11">
    <source>
        <dbReference type="PROSITE" id="PS50862"/>
    </source>
</evidence>
<evidence type="ECO:0000256" key="2">
    <source>
        <dbReference type="ARBA" id="ARBA00022598"/>
    </source>
</evidence>
<keyword evidence="13" id="KW-1185">Reference proteome</keyword>
<dbReference type="InterPro" id="IPR004365">
    <property type="entry name" value="NA-bd_OB_tRNA"/>
</dbReference>
<dbReference type="GO" id="GO:0004824">
    <property type="term" value="F:lysine-tRNA ligase activity"/>
    <property type="evidence" value="ECO:0007669"/>
    <property type="project" value="UniProtKB-UniRule"/>
</dbReference>
<dbReference type="InterPro" id="IPR044136">
    <property type="entry name" value="Lys-tRNA-ligase_II_N"/>
</dbReference>
<keyword evidence="4 9" id="KW-0547">Nucleotide-binding</keyword>
<dbReference type="Pfam" id="PF01336">
    <property type="entry name" value="tRNA_anti-codon"/>
    <property type="match status" value="1"/>
</dbReference>
<evidence type="ECO:0000256" key="1">
    <source>
        <dbReference type="ARBA" id="ARBA00008226"/>
    </source>
</evidence>
<evidence type="ECO:0000313" key="12">
    <source>
        <dbReference type="EMBL" id="SDC55516.1"/>
    </source>
</evidence>
<dbReference type="Pfam" id="PF00152">
    <property type="entry name" value="tRNA-synt_2"/>
    <property type="match status" value="1"/>
</dbReference>
<evidence type="ECO:0000313" key="13">
    <source>
        <dbReference type="Proteomes" id="UP000199411"/>
    </source>
</evidence>
<evidence type="ECO:0000256" key="10">
    <source>
        <dbReference type="RuleBase" id="RU000336"/>
    </source>
</evidence>
<dbReference type="FunFam" id="2.40.50.140:FF:000024">
    <property type="entry name" value="Lysine--tRNA ligase"/>
    <property type="match status" value="1"/>
</dbReference>
<comment type="similarity">
    <text evidence="1 9">Belongs to the class-II aminoacyl-tRNA synthetase family.</text>
</comment>
<dbReference type="InterPro" id="IPR018149">
    <property type="entry name" value="Lys-tRNA-synth_II_C"/>
</dbReference>
<dbReference type="NCBIfam" id="NF001756">
    <property type="entry name" value="PRK00484.1"/>
    <property type="match status" value="1"/>
</dbReference>
<organism evidence="12 13">
    <name type="scientific">Desulfurella multipotens</name>
    <dbReference type="NCBI Taxonomy" id="79269"/>
    <lineage>
        <taxon>Bacteria</taxon>
        <taxon>Pseudomonadati</taxon>
        <taxon>Campylobacterota</taxon>
        <taxon>Desulfurellia</taxon>
        <taxon>Desulfurellales</taxon>
        <taxon>Desulfurellaceae</taxon>
        <taxon>Desulfurella</taxon>
    </lineage>
</organism>
<dbReference type="GO" id="GO:0000049">
    <property type="term" value="F:tRNA binding"/>
    <property type="evidence" value="ECO:0007669"/>
    <property type="project" value="TreeGrafter"/>
</dbReference>
<evidence type="ECO:0000256" key="4">
    <source>
        <dbReference type="ARBA" id="ARBA00022741"/>
    </source>
</evidence>
<keyword evidence="5 9" id="KW-0067">ATP-binding</keyword>
<dbReference type="GO" id="GO:0005524">
    <property type="term" value="F:ATP binding"/>
    <property type="evidence" value="ECO:0007669"/>
    <property type="project" value="UniProtKB-UniRule"/>
</dbReference>
<dbReference type="EC" id="6.1.1.6" evidence="9"/>
<dbReference type="SUPFAM" id="SSF50249">
    <property type="entry name" value="Nucleic acid-binding proteins"/>
    <property type="match status" value="1"/>
</dbReference>
<dbReference type="HAMAP" id="MF_00252">
    <property type="entry name" value="Lys_tRNA_synth_class2"/>
    <property type="match status" value="1"/>
</dbReference>
<feature type="binding site" evidence="9">
    <location>
        <position position="410"/>
    </location>
    <ligand>
        <name>Mg(2+)</name>
        <dbReference type="ChEBI" id="CHEBI:18420"/>
        <label>1</label>
    </ligand>
</feature>
<evidence type="ECO:0000256" key="7">
    <source>
        <dbReference type="ARBA" id="ARBA00023146"/>
    </source>
</evidence>
<evidence type="ECO:0000256" key="3">
    <source>
        <dbReference type="ARBA" id="ARBA00022723"/>
    </source>
</evidence>
<dbReference type="OrthoDB" id="9801152at2"/>
<dbReference type="InterPro" id="IPR006195">
    <property type="entry name" value="aa-tRNA-synth_II"/>
</dbReference>
<dbReference type="InterPro" id="IPR004364">
    <property type="entry name" value="Aa-tRNA-synt_II"/>
</dbReference>
<dbReference type="CDD" id="cd04322">
    <property type="entry name" value="LysRS_N"/>
    <property type="match status" value="1"/>
</dbReference>